<organism evidence="2 3">
    <name type="scientific">Actinomadura graeca</name>
    <dbReference type="NCBI Taxonomy" id="2750812"/>
    <lineage>
        <taxon>Bacteria</taxon>
        <taxon>Bacillati</taxon>
        <taxon>Actinomycetota</taxon>
        <taxon>Actinomycetes</taxon>
        <taxon>Streptosporangiales</taxon>
        <taxon>Thermomonosporaceae</taxon>
        <taxon>Actinomadura</taxon>
    </lineage>
</organism>
<keyword evidence="1" id="KW-1133">Transmembrane helix</keyword>
<protein>
    <submittedName>
        <fullName evidence="2">Uncharacterized protein</fullName>
    </submittedName>
</protein>
<evidence type="ECO:0000313" key="2">
    <source>
        <dbReference type="EMBL" id="QXJ19636.1"/>
    </source>
</evidence>
<gene>
    <name evidence="2" type="ORF">AGRA3207_000198</name>
</gene>
<dbReference type="Proteomes" id="UP001049518">
    <property type="component" value="Chromosome"/>
</dbReference>
<feature type="transmembrane region" description="Helical" evidence="1">
    <location>
        <begin position="32"/>
        <end position="52"/>
    </location>
</feature>
<accession>A0ABX8QM70</accession>
<dbReference type="EMBL" id="CP059572">
    <property type="protein sequence ID" value="QXJ19636.1"/>
    <property type="molecule type" value="Genomic_DNA"/>
</dbReference>
<keyword evidence="1" id="KW-0812">Transmembrane</keyword>
<evidence type="ECO:0000313" key="3">
    <source>
        <dbReference type="Proteomes" id="UP001049518"/>
    </source>
</evidence>
<reference evidence="2" key="1">
    <citation type="submission" date="2020-07" db="EMBL/GenBank/DDBJ databases">
        <authorList>
            <person name="Tarantini F.S."/>
            <person name="Hong K.W."/>
            <person name="Chan K.G."/>
        </authorList>
    </citation>
    <scope>NUCLEOTIDE SEQUENCE</scope>
    <source>
        <strain evidence="2">32-07</strain>
    </source>
</reference>
<feature type="transmembrane region" description="Helical" evidence="1">
    <location>
        <begin position="61"/>
        <end position="79"/>
    </location>
</feature>
<name>A0ABX8QM70_9ACTN</name>
<sequence>MTRNPLRLAALALGIAACGAVALLVTSAALDASVAAVPLLVLMAAGPVGLLGRALGHLRRWGLLIGAGAYVAMAARALTDSGLSPAHSTIALACAVASSALWFTHDIDEAG</sequence>
<proteinExistence type="predicted"/>
<keyword evidence="1" id="KW-0472">Membrane</keyword>
<dbReference type="PROSITE" id="PS51257">
    <property type="entry name" value="PROKAR_LIPOPROTEIN"/>
    <property type="match status" value="1"/>
</dbReference>
<evidence type="ECO:0000256" key="1">
    <source>
        <dbReference type="SAM" id="Phobius"/>
    </source>
</evidence>
<keyword evidence="3" id="KW-1185">Reference proteome</keyword>
<dbReference type="RefSeq" id="WP_231332651.1">
    <property type="nucleotide sequence ID" value="NZ_CP059572.1"/>
</dbReference>